<evidence type="ECO:0000256" key="2">
    <source>
        <dbReference type="PROSITE-ProRule" id="PRU00284"/>
    </source>
</evidence>
<dbReference type="Pfam" id="PF08447">
    <property type="entry name" value="PAS_3"/>
    <property type="match status" value="1"/>
</dbReference>
<dbReference type="InterPro" id="IPR000700">
    <property type="entry name" value="PAS-assoc_C"/>
</dbReference>
<dbReference type="PANTHER" id="PTHR24422:SF10">
    <property type="entry name" value="CHEMOTAXIS PROTEIN METHYLTRANSFERASE 2"/>
    <property type="match status" value="1"/>
</dbReference>
<feature type="domain" description="PAS" evidence="4">
    <location>
        <begin position="156"/>
        <end position="186"/>
    </location>
</feature>
<dbReference type="PROSITE" id="PS50112">
    <property type="entry name" value="PAS"/>
    <property type="match status" value="2"/>
</dbReference>
<dbReference type="InterPro" id="IPR004089">
    <property type="entry name" value="MCPsignal_dom"/>
</dbReference>
<dbReference type="Gene3D" id="1.10.287.950">
    <property type="entry name" value="Methyl-accepting chemotaxis protein"/>
    <property type="match status" value="1"/>
</dbReference>
<dbReference type="SUPFAM" id="SSF55785">
    <property type="entry name" value="PYP-like sensor domain (PAS domain)"/>
    <property type="match status" value="2"/>
</dbReference>
<sequence>MFGKQRKIAQQLDQLDGQCGALRADLNAIKASMGYVEFTPNGDIIDANQLFQDVVGYSAREIIGRHHRMFCEPGYVETQEYQQFWQDLREGKTKQGTFSRRIKNGDTVWLEASYFPVFSGSEVVKVIKIASDVTAAKESLLDRNALFTALDKSLAVIEFDPVGNILTANSNFLQTVGYDLSEVVGKHHKIFCTDSFYRNNPDFWESLARGQFKSGKFERRSKTGEAIWLEATYNPIYNNQGQVYKVIKFASDITVRINTALQAVETASSTSEETSHITNEARSRLEDAVATANQVNDQIAQAAEITDRLNSQSDNISAIVSTIRAIADQTNLLALNAAIEAARAGDQGRGFAVVADEVRQLAFRTSEATEEIASVVNNDHELTRTIREKMEQVSQISAQGQTKICGLTEGMNEIEQGVSHFAEMVALLVER</sequence>
<dbReference type="PROSITE" id="PS50113">
    <property type="entry name" value="PAC"/>
    <property type="match status" value="1"/>
</dbReference>
<dbReference type="PANTHER" id="PTHR24422">
    <property type="entry name" value="CHEMOTAXIS PROTEIN METHYLTRANSFERASE"/>
    <property type="match status" value="1"/>
</dbReference>
<evidence type="ECO:0000259" key="5">
    <source>
        <dbReference type="PROSITE" id="PS50113"/>
    </source>
</evidence>
<dbReference type="CDD" id="cd00130">
    <property type="entry name" value="PAS"/>
    <property type="match status" value="2"/>
</dbReference>
<dbReference type="PRINTS" id="PR00260">
    <property type="entry name" value="CHEMTRNSDUCR"/>
</dbReference>
<keyword evidence="1 2" id="KW-0807">Transducer</keyword>
<evidence type="ECO:0000259" key="4">
    <source>
        <dbReference type="PROSITE" id="PS50112"/>
    </source>
</evidence>
<reference evidence="7" key="1">
    <citation type="journal article" date="2019" name="Int. J. Syst. Evol. Microbiol.">
        <title>The Global Catalogue of Microorganisms (GCM) 10K type strain sequencing project: providing services to taxonomists for standard genome sequencing and annotation.</title>
        <authorList>
            <consortium name="The Broad Institute Genomics Platform"/>
            <consortium name="The Broad Institute Genome Sequencing Center for Infectious Disease"/>
            <person name="Wu L."/>
            <person name="Ma J."/>
        </authorList>
    </citation>
    <scope>NUCLEOTIDE SEQUENCE [LARGE SCALE GENOMIC DNA]</scope>
    <source>
        <strain evidence="7">KCTC 52141</strain>
    </source>
</reference>
<organism evidence="6 7">
    <name type="scientific">Gilvimarinus japonicus</name>
    <dbReference type="NCBI Taxonomy" id="1796469"/>
    <lineage>
        <taxon>Bacteria</taxon>
        <taxon>Pseudomonadati</taxon>
        <taxon>Pseudomonadota</taxon>
        <taxon>Gammaproteobacteria</taxon>
        <taxon>Cellvibrionales</taxon>
        <taxon>Cellvibrionaceae</taxon>
        <taxon>Gilvimarinus</taxon>
    </lineage>
</organism>
<dbReference type="InterPro" id="IPR013655">
    <property type="entry name" value="PAS_fold_3"/>
</dbReference>
<dbReference type="PROSITE" id="PS50111">
    <property type="entry name" value="CHEMOTAXIS_TRANSDUC_2"/>
    <property type="match status" value="1"/>
</dbReference>
<dbReference type="EMBL" id="JBHRTL010000004">
    <property type="protein sequence ID" value="MFC3154502.1"/>
    <property type="molecule type" value="Genomic_DNA"/>
</dbReference>
<evidence type="ECO:0000256" key="1">
    <source>
        <dbReference type="ARBA" id="ARBA00023224"/>
    </source>
</evidence>
<dbReference type="SUPFAM" id="SSF58104">
    <property type="entry name" value="Methyl-accepting chemotaxis protein (MCP) signaling domain"/>
    <property type="match status" value="1"/>
</dbReference>
<dbReference type="Pfam" id="PF13426">
    <property type="entry name" value="PAS_9"/>
    <property type="match status" value="1"/>
</dbReference>
<comment type="caution">
    <text evidence="6">The sequence shown here is derived from an EMBL/GenBank/DDBJ whole genome shotgun (WGS) entry which is preliminary data.</text>
</comment>
<evidence type="ECO:0000313" key="6">
    <source>
        <dbReference type="EMBL" id="MFC3154502.1"/>
    </source>
</evidence>
<dbReference type="Gene3D" id="3.30.450.20">
    <property type="entry name" value="PAS domain"/>
    <property type="match status" value="2"/>
</dbReference>
<evidence type="ECO:0000259" key="3">
    <source>
        <dbReference type="PROSITE" id="PS50111"/>
    </source>
</evidence>
<keyword evidence="7" id="KW-1185">Reference proteome</keyword>
<dbReference type="Pfam" id="PF00015">
    <property type="entry name" value="MCPsignal"/>
    <property type="match status" value="1"/>
</dbReference>
<feature type="domain" description="PAS" evidence="4">
    <location>
        <begin position="41"/>
        <end position="65"/>
    </location>
</feature>
<feature type="domain" description="PAC" evidence="5">
    <location>
        <begin position="213"/>
        <end position="265"/>
    </location>
</feature>
<accession>A0ABV7HLC1</accession>
<dbReference type="NCBIfam" id="TIGR00229">
    <property type="entry name" value="sensory_box"/>
    <property type="match status" value="2"/>
</dbReference>
<protein>
    <submittedName>
        <fullName evidence="6">Methyl-accepting chemotaxis protein</fullName>
    </submittedName>
</protein>
<dbReference type="SMART" id="SM00086">
    <property type="entry name" value="PAC"/>
    <property type="match status" value="2"/>
</dbReference>
<dbReference type="InterPro" id="IPR050903">
    <property type="entry name" value="Bact_Chemotaxis_MeTrfase"/>
</dbReference>
<dbReference type="InterPro" id="IPR001610">
    <property type="entry name" value="PAC"/>
</dbReference>
<dbReference type="InterPro" id="IPR035965">
    <property type="entry name" value="PAS-like_dom_sf"/>
</dbReference>
<proteinExistence type="predicted"/>
<gene>
    <name evidence="6" type="ORF">ACFOEB_04740</name>
</gene>
<dbReference type="SMART" id="SM00091">
    <property type="entry name" value="PAS"/>
    <property type="match status" value="2"/>
</dbReference>
<name>A0ABV7HLC1_9GAMM</name>
<dbReference type="InterPro" id="IPR000014">
    <property type="entry name" value="PAS"/>
</dbReference>
<feature type="domain" description="Methyl-accepting transducer" evidence="3">
    <location>
        <begin position="251"/>
        <end position="431"/>
    </location>
</feature>
<dbReference type="SMART" id="SM00283">
    <property type="entry name" value="MA"/>
    <property type="match status" value="1"/>
</dbReference>
<dbReference type="Proteomes" id="UP001595548">
    <property type="component" value="Unassembled WGS sequence"/>
</dbReference>
<dbReference type="InterPro" id="IPR004090">
    <property type="entry name" value="Chemotax_Me-accpt_rcpt"/>
</dbReference>
<evidence type="ECO:0000313" key="7">
    <source>
        <dbReference type="Proteomes" id="UP001595548"/>
    </source>
</evidence>
<dbReference type="RefSeq" id="WP_382414776.1">
    <property type="nucleotide sequence ID" value="NZ_AP031500.1"/>
</dbReference>